<organism evidence="2 3">
    <name type="scientific">Paramuricea clavata</name>
    <name type="common">Red gorgonian</name>
    <name type="synonym">Violescent sea-whip</name>
    <dbReference type="NCBI Taxonomy" id="317549"/>
    <lineage>
        <taxon>Eukaryota</taxon>
        <taxon>Metazoa</taxon>
        <taxon>Cnidaria</taxon>
        <taxon>Anthozoa</taxon>
        <taxon>Octocorallia</taxon>
        <taxon>Malacalcyonacea</taxon>
        <taxon>Plexauridae</taxon>
        <taxon>Paramuricea</taxon>
    </lineage>
</organism>
<feature type="region of interest" description="Disordered" evidence="1">
    <location>
        <begin position="172"/>
        <end position="216"/>
    </location>
</feature>
<evidence type="ECO:0000256" key="1">
    <source>
        <dbReference type="SAM" id="MobiDB-lite"/>
    </source>
</evidence>
<sequence length="793" mass="90238">MADQDHPPKPKTPTEDDDRSEARTPVGDARALGPDFPRENIQTNADQKKKEDRNVGSSGQPEWKPTYTHSRKGEPELQKKKGNNTENSKVVTSRESQKINNKTSGTVQGENDQLGSEQIQQNRSKEETKEMKHSNPFQYGSSGQRNSVRDHTFTITEENTQKSYSQAAHTLGNTQRSNSQAADTPGNAQKSYSQAVRTQGNAQRSCSEQKPYSIPSPTSTSTKVNFYLLILGEYSVDQAFIHLGPDEIKELTLVNRRYNLWRYSATLPGDPINNGLKYKYRFIEKGHDSKFPFLSHFRMFSTDPTCFDESSDRDAKSQTQYDVFRFPQDKEYLSETVPKAIFSYLKLLLPCVNPSNISDLLNHIESFHFITLSTKHVKECVNWIVEYALDLSGSDVQRLYLCIVLGHLNYSSSSLPFPNDNKTAKACDRLLQCLNACVDSNFLSKSDLECLKKIAITLVVHSSSPGWLTLAAHSYPYLGIEFVLDKEHNKDLNYEYYGNEYKKIVAALLVNIKIENDNDRIGHQDLLYRVLRNNPTSDAAMELFKNSDVCQFFTDEGKKVNFFASFYQETMRATNTSVGAKLVGLYKIPEEVRGRMHKFLFSTLIKYAKSDEELNDEHVKIFLKSVISEKYLERYEVLDILVELSKSKSVPHQDLLLEILNKDMFKEDWHKAPLPRKVDICKLWVITKTINKKCLSSISGVDKIVAVYEAVDAIMQCSLNFGNRILVQDVCKCIMETILRDEDAVSVLKAFTSIEKCAAVVQDCYISHVRMRLRQASKAVKKSSMFLKECSNS</sequence>
<accession>A0A7D9JUJ1</accession>
<dbReference type="Proteomes" id="UP001152795">
    <property type="component" value="Unassembled WGS sequence"/>
</dbReference>
<feature type="region of interest" description="Disordered" evidence="1">
    <location>
        <begin position="1"/>
        <end position="147"/>
    </location>
</feature>
<feature type="compositionally biased region" description="Polar residues" evidence="1">
    <location>
        <begin position="135"/>
        <end position="146"/>
    </location>
</feature>
<comment type="caution">
    <text evidence="2">The sequence shown here is derived from an EMBL/GenBank/DDBJ whole genome shotgun (WGS) entry which is preliminary data.</text>
</comment>
<feature type="compositionally biased region" description="Polar residues" evidence="1">
    <location>
        <begin position="84"/>
        <end position="122"/>
    </location>
</feature>
<evidence type="ECO:0000313" key="2">
    <source>
        <dbReference type="EMBL" id="CAB4035949.1"/>
    </source>
</evidence>
<feature type="compositionally biased region" description="Basic and acidic residues" evidence="1">
    <location>
        <begin position="123"/>
        <end position="133"/>
    </location>
</feature>
<name>A0A7D9JUJ1_PARCT</name>
<evidence type="ECO:0000313" key="3">
    <source>
        <dbReference type="Proteomes" id="UP001152795"/>
    </source>
</evidence>
<protein>
    <submittedName>
        <fullName evidence="2">Uncharacterized protein</fullName>
    </submittedName>
</protein>
<dbReference type="AlphaFoldDB" id="A0A7D9JUJ1"/>
<feature type="compositionally biased region" description="Basic and acidic residues" evidence="1">
    <location>
        <begin position="1"/>
        <end position="14"/>
    </location>
</feature>
<proteinExistence type="predicted"/>
<keyword evidence="3" id="KW-1185">Reference proteome</keyword>
<feature type="compositionally biased region" description="Polar residues" evidence="1">
    <location>
        <begin position="172"/>
        <end position="210"/>
    </location>
</feature>
<gene>
    <name evidence="2" type="ORF">PACLA_8A033029</name>
</gene>
<reference evidence="2" key="1">
    <citation type="submission" date="2020-04" db="EMBL/GenBank/DDBJ databases">
        <authorList>
            <person name="Alioto T."/>
            <person name="Alioto T."/>
            <person name="Gomez Garrido J."/>
        </authorList>
    </citation>
    <scope>NUCLEOTIDE SEQUENCE</scope>
    <source>
        <strain evidence="2">A484AB</strain>
    </source>
</reference>
<feature type="non-terminal residue" evidence="2">
    <location>
        <position position="793"/>
    </location>
</feature>
<dbReference type="EMBL" id="CACRXK020021534">
    <property type="protein sequence ID" value="CAB4035949.1"/>
    <property type="molecule type" value="Genomic_DNA"/>
</dbReference>